<keyword evidence="2" id="KW-1185">Reference proteome</keyword>
<reference evidence="2" key="1">
    <citation type="journal article" date="2016" name="Genome Announc.">
        <title>Complete genome sequence of Alkaliphilus metalliredigens strain QYMF, an alkaliphilic and metal-reducing bacterium isolated from borax-contaminated leachate ponds.</title>
        <authorList>
            <person name="Hwang C."/>
            <person name="Copeland A."/>
            <person name="Lucas S."/>
            <person name="Lapidus A."/>
            <person name="Barry K."/>
            <person name="Detter J.C."/>
            <person name="Glavina Del Rio T."/>
            <person name="Hammon N."/>
            <person name="Israni S."/>
            <person name="Dalin E."/>
            <person name="Tice H."/>
            <person name="Pitluck S."/>
            <person name="Chertkov O."/>
            <person name="Brettin T."/>
            <person name="Bruce D."/>
            <person name="Han C."/>
            <person name="Schmutz J."/>
            <person name="Larimer F."/>
            <person name="Land M.L."/>
            <person name="Hauser L."/>
            <person name="Kyrpides N."/>
            <person name="Mikhailova N."/>
            <person name="Ye Q."/>
            <person name="Zhou J."/>
            <person name="Richardson P."/>
            <person name="Fields M.W."/>
        </authorList>
    </citation>
    <scope>NUCLEOTIDE SEQUENCE [LARGE SCALE GENOMIC DNA]</scope>
    <source>
        <strain evidence="2">QYMF</strain>
    </source>
</reference>
<sequence>MLEHIKGGIELMKKTVFFFIVVVTLLLSVSFVSASQKNYEPGFNDEDVKVISLDDIKRGTVAHELIINQSSQQHNYLNDYGATLRYLGSGRLDGLGYTRTGQNVDTINTIMYLQQYDESRRLWVSIHTISNTLNNASYSQVTRSYSVPVGARYRLQVIHEATVGGQIERISTYSSVANTY</sequence>
<dbReference type="KEGG" id="amt:Amet_4681"/>
<name>A6TX31_ALKMQ</name>
<organism evidence="1 2">
    <name type="scientific">Alkaliphilus metalliredigens (strain QYMF)</name>
    <dbReference type="NCBI Taxonomy" id="293826"/>
    <lineage>
        <taxon>Bacteria</taxon>
        <taxon>Bacillati</taxon>
        <taxon>Bacillota</taxon>
        <taxon>Clostridia</taxon>
        <taxon>Peptostreptococcales</taxon>
        <taxon>Natronincolaceae</taxon>
        <taxon>Alkaliphilus</taxon>
    </lineage>
</organism>
<dbReference type="AlphaFoldDB" id="A6TX31"/>
<protein>
    <submittedName>
        <fullName evidence="1">Uncharacterized protein</fullName>
    </submittedName>
</protein>
<dbReference type="EMBL" id="CP000724">
    <property type="protein sequence ID" value="ABR50749.1"/>
    <property type="molecule type" value="Genomic_DNA"/>
</dbReference>
<evidence type="ECO:0000313" key="2">
    <source>
        <dbReference type="Proteomes" id="UP000001572"/>
    </source>
</evidence>
<gene>
    <name evidence="1" type="ordered locus">Amet_4681</name>
</gene>
<accession>A6TX31</accession>
<proteinExistence type="predicted"/>
<evidence type="ECO:0000313" key="1">
    <source>
        <dbReference type="EMBL" id="ABR50749.1"/>
    </source>
</evidence>
<dbReference type="Proteomes" id="UP000001572">
    <property type="component" value="Chromosome"/>
</dbReference>
<dbReference type="HOGENOM" id="CLU_1575206_0_0_9"/>